<dbReference type="InterPro" id="IPR050465">
    <property type="entry name" value="UPF0194_transport"/>
</dbReference>
<proteinExistence type="predicted"/>
<sequence>MNRGCLIGFGAFLIIATIGLGIYFYQRNTKEAENYEVVQPEKTDIIKKTVATGAIRPRKEVMVKPQVSGVVDEIYVEEGELVTKGQKLARIKLVPSEVNINTAKSNVELARLRLQEAQRELARQRNLNKQQLDVEEARAGFENAKQEEARQRGLFEEGVISEQDYNRFKLDLELARAAFENAKVVAQNSVKQFETEVDIREQELQAAINNLQLLREGASANSRQVANIVTSTLDGMVLDIPVEEGTSVIERNNFNEGTSIAIVADMNALIFEGKVDESDVGKLKEGMPLLLTVGAIDNQSFDATLEFISPKGEDEEGTVKFEVRAAVKPTDDVFLRAGYSANADIILDRRKQVLAIQERDILYESDTTYVEIKTGDRSFEKRQVELGLSDGIKVEVLGGLDGSSEVKVQTKG</sequence>
<feature type="domain" description="Multidrug resistance protein MdtA-like barrel-sandwich hybrid" evidence="5">
    <location>
        <begin position="60"/>
        <end position="250"/>
    </location>
</feature>
<dbReference type="EMBL" id="JPOS01000018">
    <property type="protein sequence ID" value="KGE88494.1"/>
    <property type="molecule type" value="Genomic_DNA"/>
</dbReference>
<dbReference type="Gene3D" id="2.40.420.20">
    <property type="match status" value="1"/>
</dbReference>
<evidence type="ECO:0000256" key="4">
    <source>
        <dbReference type="SAM" id="Phobius"/>
    </source>
</evidence>
<protein>
    <recommendedName>
        <fullName evidence="5">Multidrug resistance protein MdtA-like barrel-sandwich hybrid domain-containing protein</fullName>
    </recommendedName>
</protein>
<dbReference type="OrthoDB" id="9809068at2"/>
<feature type="transmembrane region" description="Helical" evidence="4">
    <location>
        <begin position="6"/>
        <end position="25"/>
    </location>
</feature>
<evidence type="ECO:0000259" key="5">
    <source>
        <dbReference type="Pfam" id="PF25917"/>
    </source>
</evidence>
<name>A0A098S7E9_9BACT</name>
<evidence type="ECO:0000256" key="3">
    <source>
        <dbReference type="SAM" id="Coils"/>
    </source>
</evidence>
<keyword evidence="2 3" id="KW-0175">Coiled coil</keyword>
<gene>
    <name evidence="6" type="ORF">IX84_07330</name>
</gene>
<dbReference type="Gene3D" id="1.10.287.470">
    <property type="entry name" value="Helix hairpin bin"/>
    <property type="match status" value="2"/>
</dbReference>
<accession>A0A098S7E9</accession>
<evidence type="ECO:0000256" key="1">
    <source>
        <dbReference type="ARBA" id="ARBA00004196"/>
    </source>
</evidence>
<comment type="caution">
    <text evidence="6">The sequence shown here is derived from an EMBL/GenBank/DDBJ whole genome shotgun (WGS) entry which is preliminary data.</text>
</comment>
<dbReference type="InterPro" id="IPR058625">
    <property type="entry name" value="MdtA-like_BSH"/>
</dbReference>
<evidence type="ECO:0000256" key="2">
    <source>
        <dbReference type="ARBA" id="ARBA00023054"/>
    </source>
</evidence>
<evidence type="ECO:0000313" key="6">
    <source>
        <dbReference type="EMBL" id="KGE88494.1"/>
    </source>
</evidence>
<dbReference type="Proteomes" id="UP000029736">
    <property type="component" value="Unassembled WGS sequence"/>
</dbReference>
<keyword evidence="4" id="KW-1133">Transmembrane helix</keyword>
<dbReference type="SUPFAM" id="SSF111369">
    <property type="entry name" value="HlyD-like secretion proteins"/>
    <property type="match status" value="2"/>
</dbReference>
<dbReference type="RefSeq" id="WP_044218042.1">
    <property type="nucleotide sequence ID" value="NZ_JBKAGJ010000006.1"/>
</dbReference>
<dbReference type="GO" id="GO:0030313">
    <property type="term" value="C:cell envelope"/>
    <property type="evidence" value="ECO:0007669"/>
    <property type="project" value="UniProtKB-SubCell"/>
</dbReference>
<dbReference type="Gene3D" id="2.40.50.100">
    <property type="match status" value="1"/>
</dbReference>
<keyword evidence="4" id="KW-0812">Transmembrane</keyword>
<dbReference type="PANTHER" id="PTHR32347:SF14">
    <property type="entry name" value="EFFLUX SYSTEM COMPONENT YKNX-RELATED"/>
    <property type="match status" value="1"/>
</dbReference>
<organism evidence="6 7">
    <name type="scientific">Phaeodactylibacter xiamenensis</name>
    <dbReference type="NCBI Taxonomy" id="1524460"/>
    <lineage>
        <taxon>Bacteria</taxon>
        <taxon>Pseudomonadati</taxon>
        <taxon>Bacteroidota</taxon>
        <taxon>Saprospiria</taxon>
        <taxon>Saprospirales</taxon>
        <taxon>Haliscomenobacteraceae</taxon>
        <taxon>Phaeodactylibacter</taxon>
    </lineage>
</organism>
<comment type="subcellular location">
    <subcellularLocation>
        <location evidence="1">Cell envelope</location>
    </subcellularLocation>
</comment>
<feature type="coiled-coil region" evidence="3">
    <location>
        <begin position="100"/>
        <end position="147"/>
    </location>
</feature>
<feature type="coiled-coil region" evidence="3">
    <location>
        <begin position="190"/>
        <end position="221"/>
    </location>
</feature>
<dbReference type="PRINTS" id="PR01490">
    <property type="entry name" value="RTXTOXIND"/>
</dbReference>
<dbReference type="Pfam" id="PF25917">
    <property type="entry name" value="BSH_RND"/>
    <property type="match status" value="1"/>
</dbReference>
<dbReference type="PANTHER" id="PTHR32347">
    <property type="entry name" value="EFFLUX SYSTEM COMPONENT YKNX-RELATED"/>
    <property type="match status" value="1"/>
</dbReference>
<dbReference type="Gene3D" id="2.40.30.170">
    <property type="match status" value="1"/>
</dbReference>
<keyword evidence="4" id="KW-0472">Membrane</keyword>
<evidence type="ECO:0000313" key="7">
    <source>
        <dbReference type="Proteomes" id="UP000029736"/>
    </source>
</evidence>
<dbReference type="STRING" id="1524460.IX84_07330"/>
<dbReference type="AlphaFoldDB" id="A0A098S7E9"/>
<keyword evidence="7" id="KW-1185">Reference proteome</keyword>
<reference evidence="6 7" key="1">
    <citation type="journal article" date="2014" name="Int. J. Syst. Evol. Microbiol.">
        <title>Phaeodactylibacter xiamenensis gen. nov., sp. nov., a member of the family Saprospiraceae isolated from the marine alga Phaeodactylum tricornutum.</title>
        <authorList>
            <person name="Chen Z.Jr."/>
            <person name="Lei X."/>
            <person name="Lai Q."/>
            <person name="Li Y."/>
            <person name="Zhang B."/>
            <person name="Zhang J."/>
            <person name="Zhang H."/>
            <person name="Yang L."/>
            <person name="Zheng W."/>
            <person name="Tian Y."/>
            <person name="Yu Z."/>
            <person name="Xu H.Jr."/>
            <person name="Zheng T."/>
        </authorList>
    </citation>
    <scope>NUCLEOTIDE SEQUENCE [LARGE SCALE GENOMIC DNA]</scope>
    <source>
        <strain evidence="6 7">KD52</strain>
    </source>
</reference>